<name>A0AAN6V8A8_9PEZI</name>
<dbReference type="GeneID" id="87819578"/>
<dbReference type="Proteomes" id="UP001302676">
    <property type="component" value="Unassembled WGS sequence"/>
</dbReference>
<proteinExistence type="predicted"/>
<reference evidence="2" key="2">
    <citation type="submission" date="2023-05" db="EMBL/GenBank/DDBJ databases">
        <authorList>
            <consortium name="Lawrence Berkeley National Laboratory"/>
            <person name="Steindorff A."/>
            <person name="Hensen N."/>
            <person name="Bonometti L."/>
            <person name="Westerberg I."/>
            <person name="Brannstrom I.O."/>
            <person name="Guillou S."/>
            <person name="Cros-Aarteil S."/>
            <person name="Calhoun S."/>
            <person name="Haridas S."/>
            <person name="Kuo A."/>
            <person name="Mondo S."/>
            <person name="Pangilinan J."/>
            <person name="Riley R."/>
            <person name="Labutti K."/>
            <person name="Andreopoulos B."/>
            <person name="Lipzen A."/>
            <person name="Chen C."/>
            <person name="Yanf M."/>
            <person name="Daum C."/>
            <person name="Ng V."/>
            <person name="Clum A."/>
            <person name="Ohm R."/>
            <person name="Martin F."/>
            <person name="Silar P."/>
            <person name="Natvig D."/>
            <person name="Lalanne C."/>
            <person name="Gautier V."/>
            <person name="Ament-Velasquez S.L."/>
            <person name="Kruys A."/>
            <person name="Hutchinson M.I."/>
            <person name="Powell A.J."/>
            <person name="Barry K."/>
            <person name="Miller A.N."/>
            <person name="Grigoriev I.V."/>
            <person name="Debuchy R."/>
            <person name="Gladieux P."/>
            <person name="Thoren M.H."/>
            <person name="Johannesson H."/>
        </authorList>
    </citation>
    <scope>NUCLEOTIDE SEQUENCE</scope>
    <source>
        <strain evidence="2">CBS 141.50</strain>
    </source>
</reference>
<organism evidence="2 3">
    <name type="scientific">Dichotomopilus funicola</name>
    <dbReference type="NCBI Taxonomy" id="1934379"/>
    <lineage>
        <taxon>Eukaryota</taxon>
        <taxon>Fungi</taxon>
        <taxon>Dikarya</taxon>
        <taxon>Ascomycota</taxon>
        <taxon>Pezizomycotina</taxon>
        <taxon>Sordariomycetes</taxon>
        <taxon>Sordariomycetidae</taxon>
        <taxon>Sordariales</taxon>
        <taxon>Chaetomiaceae</taxon>
        <taxon>Dichotomopilus</taxon>
    </lineage>
</organism>
<comment type="caution">
    <text evidence="2">The sequence shown here is derived from an EMBL/GenBank/DDBJ whole genome shotgun (WGS) entry which is preliminary data.</text>
</comment>
<evidence type="ECO:0000313" key="2">
    <source>
        <dbReference type="EMBL" id="KAK4146639.1"/>
    </source>
</evidence>
<protein>
    <submittedName>
        <fullName evidence="2">Uncharacterized protein</fullName>
    </submittedName>
</protein>
<dbReference type="AlphaFoldDB" id="A0AAN6V8A8"/>
<reference evidence="2" key="1">
    <citation type="journal article" date="2023" name="Mol. Phylogenet. Evol.">
        <title>Genome-scale phylogeny and comparative genomics of the fungal order Sordariales.</title>
        <authorList>
            <person name="Hensen N."/>
            <person name="Bonometti L."/>
            <person name="Westerberg I."/>
            <person name="Brannstrom I.O."/>
            <person name="Guillou S."/>
            <person name="Cros-Aarteil S."/>
            <person name="Calhoun S."/>
            <person name="Haridas S."/>
            <person name="Kuo A."/>
            <person name="Mondo S."/>
            <person name="Pangilinan J."/>
            <person name="Riley R."/>
            <person name="LaButti K."/>
            <person name="Andreopoulos B."/>
            <person name="Lipzen A."/>
            <person name="Chen C."/>
            <person name="Yan M."/>
            <person name="Daum C."/>
            <person name="Ng V."/>
            <person name="Clum A."/>
            <person name="Steindorff A."/>
            <person name="Ohm R.A."/>
            <person name="Martin F."/>
            <person name="Silar P."/>
            <person name="Natvig D.O."/>
            <person name="Lalanne C."/>
            <person name="Gautier V."/>
            <person name="Ament-Velasquez S.L."/>
            <person name="Kruys A."/>
            <person name="Hutchinson M.I."/>
            <person name="Powell A.J."/>
            <person name="Barry K."/>
            <person name="Miller A.N."/>
            <person name="Grigoriev I.V."/>
            <person name="Debuchy R."/>
            <person name="Gladieux P."/>
            <person name="Hiltunen Thoren M."/>
            <person name="Johannesson H."/>
        </authorList>
    </citation>
    <scope>NUCLEOTIDE SEQUENCE</scope>
    <source>
        <strain evidence="2">CBS 141.50</strain>
    </source>
</reference>
<accession>A0AAN6V8A8</accession>
<keyword evidence="3" id="KW-1185">Reference proteome</keyword>
<feature type="region of interest" description="Disordered" evidence="1">
    <location>
        <begin position="281"/>
        <end position="314"/>
    </location>
</feature>
<evidence type="ECO:0000313" key="3">
    <source>
        <dbReference type="Proteomes" id="UP001302676"/>
    </source>
</evidence>
<sequence length="478" mass="54661">MESQPQQRRTQTMPQPRSERWGPEIYVHLEFRVSWGGKKQEPSKNHQVTYRSRNARERSPAFPRQVPAPNTNYLAAIHSFDQRQSRIREARQSHPLRHHQMQEYYQREQLEQSSRQRQQQQQQPPTSYLQVPIIREPQRPTRANAPPSYERGRSAPPPIGENPWDVAVPHVQVGGDSVVTPSDRNTREIRRKPLPAPPSTFRLGDGGQPWSTWSLPDGYDPDMHPKDEDDVGYRGYRGRSRAHDHDDDDDNVDDDKNYEDIPVISAPADRNSTTFATNPTMVSTFSPEPVLPRDSALTTTQHPDAPPPTPAHARDLETGRAKELGALSAAMMTVDNGFETQWWYQGHRDTVHLESDDHEPEHEPEPRTPDESPIHRWSLTPLGTMDNIAASMSMSATASPTDLTLMHQQLQLHQYQQQQLQQQRGRGREQQLEDEERLPAGVVSPMSDNALSPAMVPASLLQRTLSTRSEELWLRERI</sequence>
<evidence type="ECO:0000256" key="1">
    <source>
        <dbReference type="SAM" id="MobiDB-lite"/>
    </source>
</evidence>
<feature type="compositionally biased region" description="Low complexity" evidence="1">
    <location>
        <begin position="1"/>
        <end position="16"/>
    </location>
</feature>
<feature type="region of interest" description="Disordered" evidence="1">
    <location>
        <begin position="36"/>
        <end position="71"/>
    </location>
</feature>
<feature type="region of interest" description="Disordered" evidence="1">
    <location>
        <begin position="107"/>
        <end position="258"/>
    </location>
</feature>
<dbReference type="RefSeq" id="XP_062640010.1">
    <property type="nucleotide sequence ID" value="XM_062782965.1"/>
</dbReference>
<feature type="region of interest" description="Disordered" evidence="1">
    <location>
        <begin position="1"/>
        <end position="22"/>
    </location>
</feature>
<feature type="compositionally biased region" description="Basic and acidic residues" evidence="1">
    <location>
        <begin position="353"/>
        <end position="374"/>
    </location>
</feature>
<dbReference type="EMBL" id="MU853560">
    <property type="protein sequence ID" value="KAK4146639.1"/>
    <property type="molecule type" value="Genomic_DNA"/>
</dbReference>
<feature type="region of interest" description="Disordered" evidence="1">
    <location>
        <begin position="416"/>
        <end position="436"/>
    </location>
</feature>
<feature type="region of interest" description="Disordered" evidence="1">
    <location>
        <begin position="353"/>
        <end position="378"/>
    </location>
</feature>
<feature type="compositionally biased region" description="Low complexity" evidence="1">
    <location>
        <begin position="111"/>
        <end position="123"/>
    </location>
</feature>
<gene>
    <name evidence="2" type="ORF">C8A04DRAFT_34834</name>
</gene>